<name>A0A6H1ZS02_9ZZZZ</name>
<proteinExistence type="predicted"/>
<dbReference type="EMBL" id="MT144183">
    <property type="protein sequence ID" value="QJA50242.1"/>
    <property type="molecule type" value="Genomic_DNA"/>
</dbReference>
<dbReference type="AlphaFoldDB" id="A0A6H1ZS02"/>
<evidence type="ECO:0000313" key="2">
    <source>
        <dbReference type="EMBL" id="QJI02686.1"/>
    </source>
</evidence>
<gene>
    <name evidence="1" type="ORF">TM448A01654_0002</name>
    <name evidence="2" type="ORF">TM448B03531_0009</name>
</gene>
<dbReference type="EMBL" id="MT145022">
    <property type="protein sequence ID" value="QJI02686.1"/>
    <property type="molecule type" value="Genomic_DNA"/>
</dbReference>
<sequence>MNKIKNRYKGIFNYQHQVHILYTFAYSEKQAKVLLIKRLSKIVDRDFMSLWGLYLGQIDNYAVMLETEFKECEEIKNELDEGFKNVCFLED</sequence>
<reference evidence="1" key="1">
    <citation type="submission" date="2020-03" db="EMBL/GenBank/DDBJ databases">
        <title>The deep terrestrial virosphere.</title>
        <authorList>
            <person name="Holmfeldt K."/>
            <person name="Nilsson E."/>
            <person name="Simone D."/>
            <person name="Lopez-Fernandez M."/>
            <person name="Wu X."/>
            <person name="de Brujin I."/>
            <person name="Lundin D."/>
            <person name="Andersson A."/>
            <person name="Bertilsson S."/>
            <person name="Dopson M."/>
        </authorList>
    </citation>
    <scope>NUCLEOTIDE SEQUENCE</scope>
    <source>
        <strain evidence="1">TM448A01654</strain>
        <strain evidence="2">TM448B03531</strain>
    </source>
</reference>
<organism evidence="1">
    <name type="scientific">viral metagenome</name>
    <dbReference type="NCBI Taxonomy" id="1070528"/>
    <lineage>
        <taxon>unclassified sequences</taxon>
        <taxon>metagenomes</taxon>
        <taxon>organismal metagenomes</taxon>
    </lineage>
</organism>
<evidence type="ECO:0000313" key="1">
    <source>
        <dbReference type="EMBL" id="QJA50242.1"/>
    </source>
</evidence>
<protein>
    <submittedName>
        <fullName evidence="1">Uncharacterized protein</fullName>
    </submittedName>
</protein>
<accession>A0A6H1ZS02</accession>